<name>A0A8H2ZSE7_9HELO</name>
<feature type="region of interest" description="Disordered" evidence="1">
    <location>
        <begin position="122"/>
        <end position="142"/>
    </location>
</feature>
<sequence length="284" mass="31601">MTDLVPASTSLLSTTKSTMISLQQPHLDRCCWSSIYQLKSFEGAQIGQFILDGNLAPETNFDIARGWMNTCISEHSKSKCPSLDDKRLPSKVISVGAKDTDPFLILTNGAAASHKAADGILHNTTQRRRGTRPKLKLSKDSGPDDVVEIVGANWEQEDLRSLVSSGPLQSRAWTLQEKIFSPRTLWYGHRQIYWQCLRGYQSAEGNPSSNIRFTGSGFDYSTMTQKIIHSKSYSYESPNISKIELSDINSDYRGDKLPAFSSIAALIHQTIGGHYLAGVWSEFF</sequence>
<evidence type="ECO:0000313" key="2">
    <source>
        <dbReference type="EMBL" id="CAD6448937.1"/>
    </source>
</evidence>
<evidence type="ECO:0000313" key="3">
    <source>
        <dbReference type="Proteomes" id="UP000624404"/>
    </source>
</evidence>
<protein>
    <submittedName>
        <fullName evidence="2">8355c24e-8f1f-4e9f-a48d-870661dd9d8e-CDS</fullName>
    </submittedName>
</protein>
<organism evidence="2 3">
    <name type="scientific">Sclerotinia trifoliorum</name>
    <dbReference type="NCBI Taxonomy" id="28548"/>
    <lineage>
        <taxon>Eukaryota</taxon>
        <taxon>Fungi</taxon>
        <taxon>Dikarya</taxon>
        <taxon>Ascomycota</taxon>
        <taxon>Pezizomycotina</taxon>
        <taxon>Leotiomycetes</taxon>
        <taxon>Helotiales</taxon>
        <taxon>Sclerotiniaceae</taxon>
        <taxon>Sclerotinia</taxon>
    </lineage>
</organism>
<evidence type="ECO:0000256" key="1">
    <source>
        <dbReference type="SAM" id="MobiDB-lite"/>
    </source>
</evidence>
<keyword evidence="3" id="KW-1185">Reference proteome</keyword>
<feature type="compositionally biased region" description="Basic residues" evidence="1">
    <location>
        <begin position="125"/>
        <end position="136"/>
    </location>
</feature>
<accession>A0A8H2ZSE7</accession>
<gene>
    <name evidence="2" type="ORF">SCLTRI_LOCUS8730</name>
</gene>
<reference evidence="2" key="1">
    <citation type="submission" date="2020-10" db="EMBL/GenBank/DDBJ databases">
        <authorList>
            <person name="Kusch S."/>
        </authorList>
    </citation>
    <scope>NUCLEOTIDE SEQUENCE</scope>
    <source>
        <strain evidence="2">SwB9</strain>
    </source>
</reference>
<dbReference type="PANTHER" id="PTHR33112:SF16">
    <property type="entry name" value="HETEROKARYON INCOMPATIBILITY DOMAIN-CONTAINING PROTEIN"/>
    <property type="match status" value="1"/>
</dbReference>
<dbReference type="EMBL" id="CAJHIA010000033">
    <property type="protein sequence ID" value="CAD6448937.1"/>
    <property type="molecule type" value="Genomic_DNA"/>
</dbReference>
<proteinExistence type="predicted"/>
<dbReference type="PANTHER" id="PTHR33112">
    <property type="entry name" value="DOMAIN PROTEIN, PUTATIVE-RELATED"/>
    <property type="match status" value="1"/>
</dbReference>
<comment type="caution">
    <text evidence="2">The sequence shown here is derived from an EMBL/GenBank/DDBJ whole genome shotgun (WGS) entry which is preliminary data.</text>
</comment>
<dbReference type="AlphaFoldDB" id="A0A8H2ZSE7"/>
<dbReference type="Proteomes" id="UP000624404">
    <property type="component" value="Unassembled WGS sequence"/>
</dbReference>
<dbReference type="OrthoDB" id="5125733at2759"/>